<organism evidence="1">
    <name type="scientific">marine sediment metagenome</name>
    <dbReference type="NCBI Taxonomy" id="412755"/>
    <lineage>
        <taxon>unclassified sequences</taxon>
        <taxon>metagenomes</taxon>
        <taxon>ecological metagenomes</taxon>
    </lineage>
</organism>
<protein>
    <recommendedName>
        <fullName evidence="2">B12-binding N-terminal domain-containing protein</fullName>
    </recommendedName>
</protein>
<proteinExistence type="predicted"/>
<feature type="non-terminal residue" evidence="1">
    <location>
        <position position="42"/>
    </location>
</feature>
<sequence>MGLLEDIASNVFEGNDEKVRELVTTALGGGTSAENILNKGLT</sequence>
<dbReference type="AlphaFoldDB" id="A0A0F8Y394"/>
<gene>
    <name evidence="1" type="ORF">LCGC14_3142710</name>
</gene>
<reference evidence="1" key="1">
    <citation type="journal article" date="2015" name="Nature">
        <title>Complex archaea that bridge the gap between prokaryotes and eukaryotes.</title>
        <authorList>
            <person name="Spang A."/>
            <person name="Saw J.H."/>
            <person name="Jorgensen S.L."/>
            <person name="Zaremba-Niedzwiedzka K."/>
            <person name="Martijn J."/>
            <person name="Lind A.E."/>
            <person name="van Eijk R."/>
            <person name="Schleper C."/>
            <person name="Guy L."/>
            <person name="Ettema T.J."/>
        </authorList>
    </citation>
    <scope>NUCLEOTIDE SEQUENCE</scope>
</reference>
<comment type="caution">
    <text evidence="1">The sequence shown here is derived from an EMBL/GenBank/DDBJ whole genome shotgun (WGS) entry which is preliminary data.</text>
</comment>
<dbReference type="EMBL" id="LAZR01068945">
    <property type="protein sequence ID" value="KKK48679.1"/>
    <property type="molecule type" value="Genomic_DNA"/>
</dbReference>
<accession>A0A0F8Y394</accession>
<evidence type="ECO:0000313" key="1">
    <source>
        <dbReference type="EMBL" id="KKK48679.1"/>
    </source>
</evidence>
<evidence type="ECO:0008006" key="2">
    <source>
        <dbReference type="Google" id="ProtNLM"/>
    </source>
</evidence>
<name>A0A0F8Y394_9ZZZZ</name>